<evidence type="ECO:0000256" key="1">
    <source>
        <dbReference type="ARBA" id="ARBA00004123"/>
    </source>
</evidence>
<evidence type="ECO:0000256" key="6">
    <source>
        <dbReference type="ARBA" id="ARBA00023242"/>
    </source>
</evidence>
<name>A0A8J5FDN0_ZINOF</name>
<dbReference type="InterPro" id="IPR022052">
    <property type="entry name" value="Histone-bd_RBBP4-like_N"/>
</dbReference>
<dbReference type="GO" id="GO:0005634">
    <property type="term" value="C:nucleus"/>
    <property type="evidence" value="ECO:0007669"/>
    <property type="project" value="UniProtKB-SubCell"/>
</dbReference>
<accession>A0A8J5FDN0</accession>
<dbReference type="PROSITE" id="PS50082">
    <property type="entry name" value="WD_REPEATS_2"/>
    <property type="match status" value="3"/>
</dbReference>
<keyword evidence="5" id="KW-0156">Chromatin regulator</keyword>
<dbReference type="AlphaFoldDB" id="A0A8J5FDN0"/>
<feature type="domain" description="Histone-binding protein RBBP4-like N-terminal" evidence="8">
    <location>
        <begin position="14"/>
        <end position="86"/>
    </location>
</feature>
<keyword evidence="10" id="KW-1185">Reference proteome</keyword>
<evidence type="ECO:0000256" key="2">
    <source>
        <dbReference type="ARBA" id="ARBA00009341"/>
    </source>
</evidence>
<comment type="similarity">
    <text evidence="2">Belongs to the WD repeat RBAP46/RBAP48/MSI1 family.</text>
</comment>
<dbReference type="PROSITE" id="PS50294">
    <property type="entry name" value="WD_REPEATS_REGION"/>
    <property type="match status" value="1"/>
</dbReference>
<evidence type="ECO:0000256" key="5">
    <source>
        <dbReference type="ARBA" id="ARBA00022853"/>
    </source>
</evidence>
<evidence type="ECO:0000313" key="9">
    <source>
        <dbReference type="EMBL" id="KAG6483096.1"/>
    </source>
</evidence>
<dbReference type="InterPro" id="IPR001680">
    <property type="entry name" value="WD40_rpt"/>
</dbReference>
<feature type="repeat" description="WD" evidence="7">
    <location>
        <begin position="371"/>
        <end position="405"/>
    </location>
</feature>
<evidence type="ECO:0000256" key="3">
    <source>
        <dbReference type="ARBA" id="ARBA00022574"/>
    </source>
</evidence>
<proteinExistence type="inferred from homology"/>
<dbReference type="GO" id="GO:0006325">
    <property type="term" value="P:chromatin organization"/>
    <property type="evidence" value="ECO:0007669"/>
    <property type="project" value="UniProtKB-KW"/>
</dbReference>
<dbReference type="Pfam" id="PF00400">
    <property type="entry name" value="WD40"/>
    <property type="match status" value="5"/>
</dbReference>
<keyword evidence="3 7" id="KW-0853">WD repeat</keyword>
<dbReference type="Pfam" id="PF12265">
    <property type="entry name" value="CAF1C_H4-bd"/>
    <property type="match status" value="1"/>
</dbReference>
<comment type="subcellular location">
    <subcellularLocation>
        <location evidence="1">Nucleus</location>
    </subcellularLocation>
</comment>
<dbReference type="Proteomes" id="UP000734854">
    <property type="component" value="Unassembled WGS sequence"/>
</dbReference>
<organism evidence="9 10">
    <name type="scientific">Zingiber officinale</name>
    <name type="common">Ginger</name>
    <name type="synonym">Amomum zingiber</name>
    <dbReference type="NCBI Taxonomy" id="94328"/>
    <lineage>
        <taxon>Eukaryota</taxon>
        <taxon>Viridiplantae</taxon>
        <taxon>Streptophyta</taxon>
        <taxon>Embryophyta</taxon>
        <taxon>Tracheophyta</taxon>
        <taxon>Spermatophyta</taxon>
        <taxon>Magnoliopsida</taxon>
        <taxon>Liliopsida</taxon>
        <taxon>Zingiberales</taxon>
        <taxon>Zingiberaceae</taxon>
        <taxon>Zingiber</taxon>
    </lineage>
</organism>
<gene>
    <name evidence="9" type="ORF">ZIOFF_059736</name>
</gene>
<comment type="caution">
    <text evidence="9">The sequence shown here is derived from an EMBL/GenBank/DDBJ whole genome shotgun (WGS) entry which is preliminary data.</text>
</comment>
<keyword evidence="6" id="KW-0539">Nucleus</keyword>
<dbReference type="InterPro" id="IPR050459">
    <property type="entry name" value="WD_repeat_RBAP46/RBAP48/MSI1"/>
</dbReference>
<feature type="repeat" description="WD" evidence="7">
    <location>
        <begin position="208"/>
        <end position="250"/>
    </location>
</feature>
<reference evidence="9 10" key="1">
    <citation type="submission" date="2020-08" db="EMBL/GenBank/DDBJ databases">
        <title>Plant Genome Project.</title>
        <authorList>
            <person name="Zhang R.-G."/>
        </authorList>
    </citation>
    <scope>NUCLEOTIDE SEQUENCE [LARGE SCALE GENOMIC DNA]</scope>
    <source>
        <tissue evidence="9">Rhizome</tissue>
    </source>
</reference>
<evidence type="ECO:0000259" key="8">
    <source>
        <dbReference type="Pfam" id="PF12265"/>
    </source>
</evidence>
<dbReference type="InterPro" id="IPR020472">
    <property type="entry name" value="WD40_PAC1"/>
</dbReference>
<dbReference type="Gene3D" id="2.130.10.10">
    <property type="entry name" value="YVTN repeat-like/Quinoprotein amine dehydrogenase"/>
    <property type="match status" value="1"/>
</dbReference>
<protein>
    <recommendedName>
        <fullName evidence="8">Histone-binding protein RBBP4-like N-terminal domain-containing protein</fullName>
    </recommendedName>
</protein>
<feature type="repeat" description="WD" evidence="7">
    <location>
        <begin position="314"/>
        <end position="349"/>
    </location>
</feature>
<dbReference type="SUPFAM" id="SSF50978">
    <property type="entry name" value="WD40 repeat-like"/>
    <property type="match status" value="1"/>
</dbReference>
<dbReference type="InterPro" id="IPR036322">
    <property type="entry name" value="WD40_repeat_dom_sf"/>
</dbReference>
<dbReference type="EMBL" id="JACMSC010000016">
    <property type="protein sequence ID" value="KAG6483096.1"/>
    <property type="molecule type" value="Genomic_DNA"/>
</dbReference>
<evidence type="ECO:0000256" key="4">
    <source>
        <dbReference type="ARBA" id="ARBA00022737"/>
    </source>
</evidence>
<sequence>MTVTESDEGREAGEDYRSWKVNTPILYDLVISHPLRWPSLTVRWLPGSSPSSSSGSSRGGATHRLLLGSHTSDYAPNFFMTADVLFPLPPEAHPGAPLPKVEISQTIPHHGKVNRARFMPQRPSVVATMTQDAEVHVFDCERRPLRPVEGEESGPDVVLRGLSKEGYGISWSPHKEGFLLCGSYDSKICLWDVGMMPEEKILDARYLFEAHTDSVEDVAWHLKNEHMFGSVGNDHLLMIWDVRSSASGKPQQSLKAHENEIALVWKYSVSTIRLWHVNSLSFNPFNDWILATASKDSTVNLFDLRKLTTSLHTCLSHVGSVVQVEWSPSHETIFATSATDKRLIIWDLNRIGDEQTADEAVFGPPEAFFVHAGHTAKISEFSWNPEEPWVIASVADDNILQVWQMAERYRDDGSNDHR</sequence>
<dbReference type="InterPro" id="IPR015943">
    <property type="entry name" value="WD40/YVTN_repeat-like_dom_sf"/>
</dbReference>
<keyword evidence="4" id="KW-0677">Repeat</keyword>
<evidence type="ECO:0000313" key="10">
    <source>
        <dbReference type="Proteomes" id="UP000734854"/>
    </source>
</evidence>
<evidence type="ECO:0000256" key="7">
    <source>
        <dbReference type="PROSITE-ProRule" id="PRU00221"/>
    </source>
</evidence>
<dbReference type="PRINTS" id="PR00320">
    <property type="entry name" value="GPROTEINBRPT"/>
</dbReference>
<dbReference type="PANTHER" id="PTHR22850">
    <property type="entry name" value="WD40 REPEAT FAMILY"/>
    <property type="match status" value="1"/>
</dbReference>
<dbReference type="SMART" id="SM00320">
    <property type="entry name" value="WD40"/>
    <property type="match status" value="6"/>
</dbReference>